<keyword evidence="3" id="KW-1185">Reference proteome</keyword>
<accession>A0A2J6PFG5</accession>
<evidence type="ECO:0008006" key="4">
    <source>
        <dbReference type="Google" id="ProtNLM"/>
    </source>
</evidence>
<dbReference type="AlphaFoldDB" id="A0A2J6PFG5"/>
<proteinExistence type="predicted"/>
<feature type="region of interest" description="Disordered" evidence="1">
    <location>
        <begin position="216"/>
        <end position="269"/>
    </location>
</feature>
<dbReference type="SUPFAM" id="SSF54928">
    <property type="entry name" value="RNA-binding domain, RBD"/>
    <property type="match status" value="1"/>
</dbReference>
<sequence length="531" mass="57776">MELLDEILREKVGGHDTWITGEALYADRCLPGIPSAYKQAQQEERAVYVKGVPHEWQNEAFETLIAAFGKVEKVPCLICLGSEHTFRWAIMATTEDAEHLINGMHGMMFERDSLTASLATAPGRTVHLLTRVSRPPAKDPPTPPHTPYHASGLGAPTVHGHPSLTSSEEPNGKGKENIPPEWTSVPLPKAKARVFSKDFTPSPTAAEFSPSFSIDASQKEFTPSPGPVEFAPSSSKATTSSQSAHTARIPSVSITEPSPDSPTPTSPAPFVPMSKSWATIVGKTNPSTSVIDLRPAGRRSPSGRLLSIGRIPVVVRTSPVAIPERQSEQMRVVFLLNLPNNLILKDVSDGIQEGPLVQIAFGTDAETGARYCGVVFQYAKDAEVFHQVLLKEKAESRPERFRFVMEAVRGEAFPADETIRAMNDPKIGASRRLTMVKKGFFFVLNQRRLENLCYKTVGEENVQLVWLYNGGNATVVFANVASSMKMKAELDRLTGGAGLPDGKPAVWAGLQTTYSKDPCQVPLVLTSVIND</sequence>
<dbReference type="STRING" id="1745343.A0A2J6PFG5"/>
<reference evidence="2 3" key="1">
    <citation type="submission" date="2016-05" db="EMBL/GenBank/DDBJ databases">
        <title>A degradative enzymes factory behind the ericoid mycorrhizal symbiosis.</title>
        <authorList>
            <consortium name="DOE Joint Genome Institute"/>
            <person name="Martino E."/>
            <person name="Morin E."/>
            <person name="Grelet G."/>
            <person name="Kuo A."/>
            <person name="Kohler A."/>
            <person name="Daghino S."/>
            <person name="Barry K."/>
            <person name="Choi C."/>
            <person name="Cichocki N."/>
            <person name="Clum A."/>
            <person name="Copeland A."/>
            <person name="Hainaut M."/>
            <person name="Haridas S."/>
            <person name="Labutti K."/>
            <person name="Lindquist E."/>
            <person name="Lipzen A."/>
            <person name="Khouja H.-R."/>
            <person name="Murat C."/>
            <person name="Ohm R."/>
            <person name="Olson A."/>
            <person name="Spatafora J."/>
            <person name="Veneault-Fourrey C."/>
            <person name="Henrissat B."/>
            <person name="Grigoriev I."/>
            <person name="Martin F."/>
            <person name="Perotto S."/>
        </authorList>
    </citation>
    <scope>NUCLEOTIDE SEQUENCE [LARGE SCALE GENOMIC DNA]</scope>
    <source>
        <strain evidence="2 3">UAMH 7357</strain>
    </source>
</reference>
<evidence type="ECO:0000313" key="2">
    <source>
        <dbReference type="EMBL" id="PMD12770.1"/>
    </source>
</evidence>
<feature type="compositionally biased region" description="Pro residues" evidence="1">
    <location>
        <begin position="259"/>
        <end position="269"/>
    </location>
</feature>
<dbReference type="InterPro" id="IPR012677">
    <property type="entry name" value="Nucleotide-bd_a/b_plait_sf"/>
</dbReference>
<name>A0A2J6PFG5_9HELO</name>
<feature type="region of interest" description="Disordered" evidence="1">
    <location>
        <begin position="131"/>
        <end position="185"/>
    </location>
</feature>
<dbReference type="GO" id="GO:0003676">
    <property type="term" value="F:nucleic acid binding"/>
    <property type="evidence" value="ECO:0007669"/>
    <property type="project" value="InterPro"/>
</dbReference>
<organism evidence="2 3">
    <name type="scientific">Hyaloscypha hepaticicola</name>
    <dbReference type="NCBI Taxonomy" id="2082293"/>
    <lineage>
        <taxon>Eukaryota</taxon>
        <taxon>Fungi</taxon>
        <taxon>Dikarya</taxon>
        <taxon>Ascomycota</taxon>
        <taxon>Pezizomycotina</taxon>
        <taxon>Leotiomycetes</taxon>
        <taxon>Helotiales</taxon>
        <taxon>Hyaloscyphaceae</taxon>
        <taxon>Hyaloscypha</taxon>
    </lineage>
</organism>
<feature type="compositionally biased region" description="Low complexity" evidence="1">
    <location>
        <begin position="233"/>
        <end position="247"/>
    </location>
</feature>
<gene>
    <name evidence="2" type="ORF">NA56DRAFT_586762</name>
</gene>
<dbReference type="Gene3D" id="3.30.70.330">
    <property type="match status" value="1"/>
</dbReference>
<dbReference type="InterPro" id="IPR035979">
    <property type="entry name" value="RBD_domain_sf"/>
</dbReference>
<dbReference type="EMBL" id="KZ613543">
    <property type="protein sequence ID" value="PMD12770.1"/>
    <property type="molecule type" value="Genomic_DNA"/>
</dbReference>
<evidence type="ECO:0000313" key="3">
    <source>
        <dbReference type="Proteomes" id="UP000235672"/>
    </source>
</evidence>
<dbReference type="OrthoDB" id="77405at2759"/>
<protein>
    <recommendedName>
        <fullName evidence="4">RRM domain-containing protein</fullName>
    </recommendedName>
</protein>
<evidence type="ECO:0000256" key="1">
    <source>
        <dbReference type="SAM" id="MobiDB-lite"/>
    </source>
</evidence>
<dbReference type="Proteomes" id="UP000235672">
    <property type="component" value="Unassembled WGS sequence"/>
</dbReference>